<accession>A0ABM7WSJ0</accession>
<dbReference type="InterPro" id="IPR043130">
    <property type="entry name" value="CDP-OH_PTrfase_TM_dom"/>
</dbReference>
<gene>
    <name evidence="19" type="primary">pgsA</name>
    <name evidence="19" type="ORF">AMOR_14340</name>
</gene>
<keyword evidence="7 16" id="KW-0808">Transferase</keyword>
<comment type="subcellular location">
    <subcellularLocation>
        <location evidence="1">Membrane</location>
        <topology evidence="1">Multi-pass membrane protein</topology>
    </subcellularLocation>
</comment>
<evidence type="ECO:0000256" key="9">
    <source>
        <dbReference type="ARBA" id="ARBA00022989"/>
    </source>
</evidence>
<evidence type="ECO:0000256" key="4">
    <source>
        <dbReference type="ARBA" id="ARBA00013170"/>
    </source>
</evidence>
<dbReference type="PIRSF" id="PIRSF000847">
    <property type="entry name" value="Phos_ph_gly_syn"/>
    <property type="match status" value="1"/>
</dbReference>
<reference evidence="20" key="1">
    <citation type="journal article" date="2022" name="Int. J. Syst. Evol. Microbiol.">
        <title>Anaeromyxobacter oryzae sp. nov., Anaeromyxobacter diazotrophicus sp. nov. and Anaeromyxobacter paludicola sp. nov., isolated from paddy soils.</title>
        <authorList>
            <person name="Itoh H."/>
            <person name="Xu Z."/>
            <person name="Mise K."/>
            <person name="Masuda Y."/>
            <person name="Ushijima N."/>
            <person name="Hayakawa C."/>
            <person name="Shiratori Y."/>
            <person name="Senoo K."/>
        </authorList>
    </citation>
    <scope>NUCLEOTIDE SEQUENCE [LARGE SCALE GENOMIC DNA]</scope>
    <source>
        <strain evidence="20">Red232</strain>
    </source>
</reference>
<sequence length="220" mass="24159">MSRSLRHEALNLPNAITLTRIALIPVFLWFTYYESRVDSFIAAVVYAFTGATDFLDGWVARRKNLVTVIGKFLDPLADKLIVMAALVMLVHLGRVAAWVVIVVMAREFIVTGLRTIAMSEGIVIAAGQEGKHKTAFQVSAITFLLLHYTYPIDALLFSFELDANRVGTWLLYVSLVFSVWSAVSYFAGFIRAVYKSPGGSRAAAAGPGGKTLDTPRDPLL</sequence>
<dbReference type="Proteomes" id="UP001162891">
    <property type="component" value="Chromosome"/>
</dbReference>
<evidence type="ECO:0000256" key="14">
    <source>
        <dbReference type="ARBA" id="ARBA00048586"/>
    </source>
</evidence>
<evidence type="ECO:0000256" key="1">
    <source>
        <dbReference type="ARBA" id="ARBA00004141"/>
    </source>
</evidence>
<evidence type="ECO:0000313" key="19">
    <source>
        <dbReference type="EMBL" id="BDG02438.1"/>
    </source>
</evidence>
<evidence type="ECO:0000256" key="2">
    <source>
        <dbReference type="ARBA" id="ARBA00005042"/>
    </source>
</evidence>
<proteinExistence type="inferred from homology"/>
<evidence type="ECO:0000256" key="8">
    <source>
        <dbReference type="ARBA" id="ARBA00022692"/>
    </source>
</evidence>
<dbReference type="EMBL" id="AP025591">
    <property type="protein sequence ID" value="BDG02438.1"/>
    <property type="molecule type" value="Genomic_DNA"/>
</dbReference>
<comment type="catalytic activity">
    <reaction evidence="14">
        <text>a CDP-1,2-diacyl-sn-glycerol + sn-glycerol 3-phosphate = a 1,2-diacyl-sn-glycero-3-phospho-(1'-sn-glycero-3'-phosphate) + CMP + H(+)</text>
        <dbReference type="Rhea" id="RHEA:12593"/>
        <dbReference type="ChEBI" id="CHEBI:15378"/>
        <dbReference type="ChEBI" id="CHEBI:57597"/>
        <dbReference type="ChEBI" id="CHEBI:58332"/>
        <dbReference type="ChEBI" id="CHEBI:60110"/>
        <dbReference type="ChEBI" id="CHEBI:60377"/>
        <dbReference type="EC" id="2.7.8.5"/>
    </reaction>
</comment>
<keyword evidence="9 18" id="KW-1133">Transmembrane helix</keyword>
<evidence type="ECO:0000256" key="10">
    <source>
        <dbReference type="ARBA" id="ARBA00023098"/>
    </source>
</evidence>
<feature type="transmembrane region" description="Helical" evidence="18">
    <location>
        <begin position="12"/>
        <end position="33"/>
    </location>
</feature>
<dbReference type="PANTHER" id="PTHR14269">
    <property type="entry name" value="CDP-DIACYLGLYCEROL--GLYCEROL-3-PHOSPHATE 3-PHOSPHATIDYLTRANSFERASE-RELATED"/>
    <property type="match status" value="1"/>
</dbReference>
<feature type="region of interest" description="Disordered" evidence="17">
    <location>
        <begin position="199"/>
        <end position="220"/>
    </location>
</feature>
<evidence type="ECO:0000256" key="16">
    <source>
        <dbReference type="RuleBase" id="RU003750"/>
    </source>
</evidence>
<keyword evidence="12" id="KW-0594">Phospholipid biosynthesis</keyword>
<feature type="transmembrane region" description="Helical" evidence="18">
    <location>
        <begin position="169"/>
        <end position="194"/>
    </location>
</feature>
<comment type="pathway">
    <text evidence="2">Phospholipid metabolism; phosphatidylglycerol biosynthesis; phosphatidylglycerol from CDP-diacylglycerol: step 1/2.</text>
</comment>
<name>A0ABM7WSJ0_9BACT</name>
<evidence type="ECO:0000256" key="11">
    <source>
        <dbReference type="ARBA" id="ARBA00023136"/>
    </source>
</evidence>
<feature type="transmembrane region" description="Helical" evidence="18">
    <location>
        <begin position="39"/>
        <end position="59"/>
    </location>
</feature>
<keyword evidence="10" id="KW-0443">Lipid metabolism</keyword>
<evidence type="ECO:0000256" key="3">
    <source>
        <dbReference type="ARBA" id="ARBA00010441"/>
    </source>
</evidence>
<dbReference type="NCBIfam" id="TIGR00560">
    <property type="entry name" value="pgsA"/>
    <property type="match status" value="1"/>
</dbReference>
<evidence type="ECO:0000256" key="17">
    <source>
        <dbReference type="SAM" id="MobiDB-lite"/>
    </source>
</evidence>
<dbReference type="InterPro" id="IPR004570">
    <property type="entry name" value="Phosphatidylglycerol_P_synth"/>
</dbReference>
<dbReference type="InterPro" id="IPR050324">
    <property type="entry name" value="CDP-alcohol_PTase-I"/>
</dbReference>
<protein>
    <recommendedName>
        <fullName evidence="5 15">CDP-diacylglycerol--glycerol-3-phosphate 3-phosphatidyltransferase</fullName>
        <ecNumber evidence="4 15">2.7.8.5</ecNumber>
    </recommendedName>
</protein>
<keyword evidence="13" id="KW-1208">Phospholipid metabolism</keyword>
<keyword evidence="6" id="KW-0444">Lipid biosynthesis</keyword>
<evidence type="ECO:0000256" key="7">
    <source>
        <dbReference type="ARBA" id="ARBA00022679"/>
    </source>
</evidence>
<evidence type="ECO:0000256" key="12">
    <source>
        <dbReference type="ARBA" id="ARBA00023209"/>
    </source>
</evidence>
<feature type="transmembrane region" description="Helical" evidence="18">
    <location>
        <begin position="80"/>
        <end position="102"/>
    </location>
</feature>
<dbReference type="PROSITE" id="PS00379">
    <property type="entry name" value="CDP_ALCOHOL_P_TRANSF"/>
    <property type="match status" value="1"/>
</dbReference>
<keyword evidence="11 18" id="KW-0472">Membrane</keyword>
<dbReference type="InterPro" id="IPR000462">
    <property type="entry name" value="CDP-OH_P_trans"/>
</dbReference>
<dbReference type="Gene3D" id="1.20.120.1760">
    <property type="match status" value="1"/>
</dbReference>
<evidence type="ECO:0000256" key="5">
    <source>
        <dbReference type="ARBA" id="ARBA00014944"/>
    </source>
</evidence>
<keyword evidence="20" id="KW-1185">Reference proteome</keyword>
<dbReference type="RefSeq" id="WP_248360090.1">
    <property type="nucleotide sequence ID" value="NZ_AP025591.1"/>
</dbReference>
<evidence type="ECO:0000256" key="18">
    <source>
        <dbReference type="SAM" id="Phobius"/>
    </source>
</evidence>
<dbReference type="PANTHER" id="PTHR14269:SF62">
    <property type="entry name" value="CDP-DIACYLGLYCEROL--GLYCEROL-3-PHOSPHATE 3-PHOSPHATIDYLTRANSFERASE 1, CHLOROPLASTIC"/>
    <property type="match status" value="1"/>
</dbReference>
<evidence type="ECO:0000256" key="13">
    <source>
        <dbReference type="ARBA" id="ARBA00023264"/>
    </source>
</evidence>
<dbReference type="EC" id="2.7.8.5" evidence="4 15"/>
<evidence type="ECO:0000256" key="6">
    <source>
        <dbReference type="ARBA" id="ARBA00022516"/>
    </source>
</evidence>
<keyword evidence="8 18" id="KW-0812">Transmembrane</keyword>
<evidence type="ECO:0000313" key="20">
    <source>
        <dbReference type="Proteomes" id="UP001162891"/>
    </source>
</evidence>
<organism evidence="19 20">
    <name type="scientific">Anaeromyxobacter oryzae</name>
    <dbReference type="NCBI Taxonomy" id="2918170"/>
    <lineage>
        <taxon>Bacteria</taxon>
        <taxon>Pseudomonadati</taxon>
        <taxon>Myxococcota</taxon>
        <taxon>Myxococcia</taxon>
        <taxon>Myxococcales</taxon>
        <taxon>Cystobacterineae</taxon>
        <taxon>Anaeromyxobacteraceae</taxon>
        <taxon>Anaeromyxobacter</taxon>
    </lineage>
</organism>
<dbReference type="Pfam" id="PF01066">
    <property type="entry name" value="CDP-OH_P_transf"/>
    <property type="match status" value="1"/>
</dbReference>
<evidence type="ECO:0000256" key="15">
    <source>
        <dbReference type="NCBIfam" id="TIGR00560"/>
    </source>
</evidence>
<comment type="similarity">
    <text evidence="3 16">Belongs to the CDP-alcohol phosphatidyltransferase class-I family.</text>
</comment>
<feature type="transmembrane region" description="Helical" evidence="18">
    <location>
        <begin position="138"/>
        <end position="157"/>
    </location>
</feature>
<dbReference type="InterPro" id="IPR048254">
    <property type="entry name" value="CDP_ALCOHOL_P_TRANSF_CS"/>
</dbReference>